<dbReference type="Gene3D" id="3.30.70.1400">
    <property type="entry name" value="Aminomethyltransferase beta-barrel domains"/>
    <property type="match status" value="1"/>
</dbReference>
<dbReference type="SUPFAM" id="SSF103025">
    <property type="entry name" value="Folate-binding domain"/>
    <property type="match status" value="1"/>
</dbReference>
<comment type="similarity">
    <text evidence="1">Belongs to the GcvT family.</text>
</comment>
<dbReference type="EC" id="1.5.8.4" evidence="7"/>
<organism evidence="7 8">
    <name type="scientific">Puniceispirillum marinum (strain IMCC1322)</name>
    <dbReference type="NCBI Taxonomy" id="488538"/>
    <lineage>
        <taxon>Bacteria</taxon>
        <taxon>Pseudomonadati</taxon>
        <taxon>Pseudomonadota</taxon>
        <taxon>Alphaproteobacteria</taxon>
        <taxon>Candidatus Puniceispirillales</taxon>
        <taxon>Candidatus Puniceispirillaceae</taxon>
        <taxon>Candidatus Puniceispirillum</taxon>
    </lineage>
</organism>
<dbReference type="Gene3D" id="3.30.1360.120">
    <property type="entry name" value="Probable tRNA modification gtpase trme, domain 1"/>
    <property type="match status" value="1"/>
</dbReference>
<dbReference type="Pfam" id="PF01266">
    <property type="entry name" value="DAO"/>
    <property type="match status" value="1"/>
</dbReference>
<dbReference type="Gene3D" id="2.40.30.110">
    <property type="entry name" value="Aminomethyltransferase beta-barrel domains"/>
    <property type="match status" value="1"/>
</dbReference>
<dbReference type="InterPro" id="IPR027266">
    <property type="entry name" value="TrmE/GcvT-like"/>
</dbReference>
<evidence type="ECO:0000259" key="6">
    <source>
        <dbReference type="Pfam" id="PF16350"/>
    </source>
</evidence>
<dbReference type="InterPro" id="IPR036188">
    <property type="entry name" value="FAD/NAD-bd_sf"/>
</dbReference>
<evidence type="ECO:0000313" key="7">
    <source>
        <dbReference type="EMBL" id="ADE39427.1"/>
    </source>
</evidence>
<dbReference type="PANTHER" id="PTHR43757:SF2">
    <property type="entry name" value="AMINOMETHYLTRANSFERASE, MITOCHONDRIAL"/>
    <property type="match status" value="1"/>
</dbReference>
<proteinExistence type="inferred from homology"/>
<evidence type="ECO:0000313" key="8">
    <source>
        <dbReference type="Proteomes" id="UP000007460"/>
    </source>
</evidence>
<dbReference type="InterPro" id="IPR029043">
    <property type="entry name" value="GcvT/YgfZ_C"/>
</dbReference>
<dbReference type="HOGENOM" id="CLU_007884_11_0_5"/>
<dbReference type="SUPFAM" id="SSF101790">
    <property type="entry name" value="Aminomethyltransferase beta-barrel domain"/>
    <property type="match status" value="1"/>
</dbReference>
<dbReference type="EMBL" id="CP001751">
    <property type="protein sequence ID" value="ADE39427.1"/>
    <property type="molecule type" value="Genomic_DNA"/>
</dbReference>
<dbReference type="Pfam" id="PF01571">
    <property type="entry name" value="GCV_T"/>
    <property type="match status" value="1"/>
</dbReference>
<dbReference type="SUPFAM" id="SSF51905">
    <property type="entry name" value="FAD/NAD(P)-binding domain"/>
    <property type="match status" value="1"/>
</dbReference>
<feature type="domain" description="FAD dependent oxidoreductase central" evidence="6">
    <location>
        <begin position="386"/>
        <end position="440"/>
    </location>
</feature>
<gene>
    <name evidence="7" type="ordered locus">SAR116_1184</name>
</gene>
<dbReference type="InterPro" id="IPR006076">
    <property type="entry name" value="FAD-dep_OxRdtase"/>
</dbReference>
<evidence type="ECO:0000256" key="2">
    <source>
        <dbReference type="ARBA" id="ARBA00023002"/>
    </source>
</evidence>
<dbReference type="InterPro" id="IPR013977">
    <property type="entry name" value="GcvT_C"/>
</dbReference>
<evidence type="ECO:0000259" key="5">
    <source>
        <dbReference type="Pfam" id="PF08669"/>
    </source>
</evidence>
<feature type="domain" description="Aminomethyltransferase C-terminal" evidence="5">
    <location>
        <begin position="737"/>
        <end position="816"/>
    </location>
</feature>
<evidence type="ECO:0000256" key="1">
    <source>
        <dbReference type="ARBA" id="ARBA00008609"/>
    </source>
</evidence>
<dbReference type="InterPro" id="IPR032503">
    <property type="entry name" value="FAO_M"/>
</dbReference>
<dbReference type="InterPro" id="IPR006222">
    <property type="entry name" value="GCVT_N"/>
</dbReference>
<dbReference type="eggNOG" id="COG0404">
    <property type="taxonomic scope" value="Bacteria"/>
</dbReference>
<dbReference type="GO" id="GO:0047865">
    <property type="term" value="F:dimethylglycine dehydrogenase activity"/>
    <property type="evidence" value="ECO:0007669"/>
    <property type="project" value="UniProtKB-EC"/>
</dbReference>
<dbReference type="SUPFAM" id="SSF54373">
    <property type="entry name" value="FAD-linked reductases, C-terminal domain"/>
    <property type="match status" value="1"/>
</dbReference>
<dbReference type="Pfam" id="PF08669">
    <property type="entry name" value="GCV_T_C"/>
    <property type="match status" value="1"/>
</dbReference>
<dbReference type="Gene3D" id="3.50.50.60">
    <property type="entry name" value="FAD/NAD(P)-binding domain"/>
    <property type="match status" value="1"/>
</dbReference>
<dbReference type="PANTHER" id="PTHR43757">
    <property type="entry name" value="AMINOMETHYLTRANSFERASE"/>
    <property type="match status" value="1"/>
</dbReference>
<sequence>MNEQQTKQTETLQSTTPLPKSARVVVIGGGAVGTSVLYHLAKLGWTDVVLLEKNELTSGSTWHAAGNCPNFVGSWTMMKIQSYSTRLYRELGALVDYPMNYHVTGAIRLAHSRQRMEEFRHVERMGRQMGVELQEMSNKDMQDVYPFLETHDLYGGQWDPYDGDIDPAQLTQALAKGARDLGATIIRFCPVTGVKWDKGEWTISTSQGDIQAEFVVNAAGYRANELGKMFGRDVPCVSLAHQYLITEAIPELTARDSKLPLLRDPDSSYYLRQEKDGLLLGPYEKNCRAHWLTDDDPMPDDFSFQLYNDDLDRLEWYIEDACERVPILGSGGITRVVNGPIPYTPDGLPLIGQMPGVPNAFEACVFTFGIVQGGGAGKLLADIIVEGEAETDSWAVDPRRFTDHVDTAYTAAKAIETYSHEYAMHFPQIQWPAGRKAKVSPLYERLEAAGAEFGAYGGWERADWFPKAGDERRPADSYDRQGWFDTVGAECRHVAEHAGILEMTGFSRYLVKGEGTRSWLSSLVTGNLPKPGRIGLIYFASPKGRVLSEMTATCLGEDEFMLMTGAGAYWHDFDLLFFALPAGGAISISDITRDFATLLVTGPKAPALLADVVDIDVASGAFPWLTHQRVKIAGVDTTAIRVSFAGEAGWELHCPMQDVVSVYDAIIAQGDAHQLGHFGMLALDSMRLEKGYRSWKSDLTSDYTMLESGLERWVNFGKDDFTGKTALMAEHQAGTKRRFVTLTIDDPADGEPFGEAVYLSTVLVNDVAAGLVVSAGYGHRVGASIAMAVIDADALVEGANLAVDVLGRIRDAHIVEGNVLYDPTNAKLKV</sequence>
<evidence type="ECO:0000259" key="3">
    <source>
        <dbReference type="Pfam" id="PF01266"/>
    </source>
</evidence>
<keyword evidence="2 7" id="KW-0560">Oxidoreductase</keyword>
<dbReference type="KEGG" id="apb:SAR116_1184"/>
<evidence type="ECO:0000259" key="4">
    <source>
        <dbReference type="Pfam" id="PF01571"/>
    </source>
</evidence>
<dbReference type="STRING" id="488538.SAR116_1184"/>
<dbReference type="OrthoDB" id="7156675at2"/>
<dbReference type="InterPro" id="IPR028896">
    <property type="entry name" value="GcvT/YgfZ/DmdA"/>
</dbReference>
<reference evidence="7 8" key="1">
    <citation type="journal article" date="2010" name="J. Bacteriol.">
        <title>Complete genome sequence of "Candidatus Puniceispirillum marinum" IMCC1322, a representative of the SAR116 clade in the Alphaproteobacteria.</title>
        <authorList>
            <person name="Oh H.M."/>
            <person name="Kwon K.K."/>
            <person name="Kang I."/>
            <person name="Kang S.G."/>
            <person name="Lee J.H."/>
            <person name="Kim S.J."/>
            <person name="Cho J.C."/>
        </authorList>
    </citation>
    <scope>NUCLEOTIDE SEQUENCE [LARGE SCALE GENOMIC DNA]</scope>
    <source>
        <strain evidence="7 8">IMCC1322</strain>
    </source>
</reference>
<feature type="domain" description="GCVT N-terminal" evidence="4">
    <location>
        <begin position="442"/>
        <end position="718"/>
    </location>
</feature>
<dbReference type="RefSeq" id="WP_013046056.1">
    <property type="nucleotide sequence ID" value="NC_014010.1"/>
</dbReference>
<keyword evidence="8" id="KW-1185">Reference proteome</keyword>
<feature type="domain" description="FAD dependent oxidoreductase" evidence="3">
    <location>
        <begin position="23"/>
        <end position="382"/>
    </location>
</feature>
<protein>
    <submittedName>
        <fullName evidence="7">Putative oxidoreductase</fullName>
        <ecNumber evidence="7">1.5.8.4</ecNumber>
    </submittedName>
</protein>
<dbReference type="Gene3D" id="3.30.9.10">
    <property type="entry name" value="D-Amino Acid Oxidase, subunit A, domain 2"/>
    <property type="match status" value="1"/>
</dbReference>
<dbReference type="Proteomes" id="UP000007460">
    <property type="component" value="Chromosome"/>
</dbReference>
<name>D5BT30_PUNMI</name>
<dbReference type="eggNOG" id="COG0665">
    <property type="taxonomic scope" value="Bacteria"/>
</dbReference>
<dbReference type="AlphaFoldDB" id="D5BT30"/>
<accession>D5BT30</accession>
<dbReference type="Pfam" id="PF16350">
    <property type="entry name" value="FAO_M"/>
    <property type="match status" value="1"/>
</dbReference>